<comment type="caution">
    <text evidence="2">The sequence shown here is derived from an EMBL/GenBank/DDBJ whole genome shotgun (WGS) entry which is preliminary data.</text>
</comment>
<name>A0A5B7HPC4_PORTR</name>
<evidence type="ECO:0000256" key="1">
    <source>
        <dbReference type="SAM" id="MobiDB-lite"/>
    </source>
</evidence>
<protein>
    <submittedName>
        <fullName evidence="2">Uncharacterized protein</fullName>
    </submittedName>
</protein>
<keyword evidence="3" id="KW-1185">Reference proteome</keyword>
<accession>A0A5B7HPC4</accession>
<reference evidence="2 3" key="1">
    <citation type="submission" date="2019-05" db="EMBL/GenBank/DDBJ databases">
        <title>Another draft genome of Portunus trituberculatus and its Hox gene families provides insights of decapod evolution.</title>
        <authorList>
            <person name="Jeong J.-H."/>
            <person name="Song I."/>
            <person name="Kim S."/>
            <person name="Choi T."/>
            <person name="Kim D."/>
            <person name="Ryu S."/>
            <person name="Kim W."/>
        </authorList>
    </citation>
    <scope>NUCLEOTIDE SEQUENCE [LARGE SCALE GENOMIC DNA]</scope>
    <source>
        <tissue evidence="2">Muscle</tissue>
    </source>
</reference>
<dbReference type="Proteomes" id="UP000324222">
    <property type="component" value="Unassembled WGS sequence"/>
</dbReference>
<dbReference type="AlphaFoldDB" id="A0A5B7HPC4"/>
<organism evidence="2 3">
    <name type="scientific">Portunus trituberculatus</name>
    <name type="common">Swimming crab</name>
    <name type="synonym">Neptunus trituberculatus</name>
    <dbReference type="NCBI Taxonomy" id="210409"/>
    <lineage>
        <taxon>Eukaryota</taxon>
        <taxon>Metazoa</taxon>
        <taxon>Ecdysozoa</taxon>
        <taxon>Arthropoda</taxon>
        <taxon>Crustacea</taxon>
        <taxon>Multicrustacea</taxon>
        <taxon>Malacostraca</taxon>
        <taxon>Eumalacostraca</taxon>
        <taxon>Eucarida</taxon>
        <taxon>Decapoda</taxon>
        <taxon>Pleocyemata</taxon>
        <taxon>Brachyura</taxon>
        <taxon>Eubrachyura</taxon>
        <taxon>Portunoidea</taxon>
        <taxon>Portunidae</taxon>
        <taxon>Portuninae</taxon>
        <taxon>Portunus</taxon>
    </lineage>
</organism>
<sequence length="62" mass="6873">MVASPENEERLVFRGRSTALPSPPPPQHKSHAHRHMASSDNSDGQGLIISVTDSCLRRQRII</sequence>
<evidence type="ECO:0000313" key="3">
    <source>
        <dbReference type="Proteomes" id="UP000324222"/>
    </source>
</evidence>
<evidence type="ECO:0000313" key="2">
    <source>
        <dbReference type="EMBL" id="MPC74781.1"/>
    </source>
</evidence>
<feature type="region of interest" description="Disordered" evidence="1">
    <location>
        <begin position="1"/>
        <end position="46"/>
    </location>
</feature>
<proteinExistence type="predicted"/>
<gene>
    <name evidence="2" type="ORF">E2C01_069156</name>
</gene>
<dbReference type="EMBL" id="VSRR010039699">
    <property type="protein sequence ID" value="MPC74781.1"/>
    <property type="molecule type" value="Genomic_DNA"/>
</dbReference>